<dbReference type="PATRIC" id="fig|2162.9.peg.1246"/>
<keyword evidence="6" id="KW-0210">Decarboxylase</keyword>
<dbReference type="RefSeq" id="WP_048072754.1">
    <property type="nucleotide sequence ID" value="NZ_JARVXG010000056.1"/>
</dbReference>
<dbReference type="PANTHER" id="PTHR30108:SF21">
    <property type="entry name" value="4-HYDROXYBENZOATE DECARBOXYLASE"/>
    <property type="match status" value="1"/>
</dbReference>
<dbReference type="SUPFAM" id="SSF143968">
    <property type="entry name" value="UbiD C-terminal domain-like"/>
    <property type="match status" value="1"/>
</dbReference>
<evidence type="ECO:0000256" key="3">
    <source>
        <dbReference type="ARBA" id="ARBA00010021"/>
    </source>
</evidence>
<keyword evidence="9" id="KW-0456">Lyase</keyword>
<evidence type="ECO:0000256" key="11">
    <source>
        <dbReference type="ARBA" id="ARBA00049583"/>
    </source>
</evidence>
<evidence type="ECO:0000256" key="12">
    <source>
        <dbReference type="ARBA" id="ARBA00049727"/>
    </source>
</evidence>
<protein>
    <recommendedName>
        <fullName evidence="13">Anhydromevalonate phosphate decarboxylase</fullName>
        <ecNumber evidence="12">4.1.1.126</ecNumber>
    </recommendedName>
</protein>
<evidence type="ECO:0000256" key="13">
    <source>
        <dbReference type="ARBA" id="ARBA00049754"/>
    </source>
</evidence>
<keyword evidence="5" id="KW-0288">FMN</keyword>
<comment type="similarity">
    <text evidence="3">Belongs to the UbiD family.</text>
</comment>
<evidence type="ECO:0000256" key="10">
    <source>
        <dbReference type="ARBA" id="ARBA00049054"/>
    </source>
</evidence>
<evidence type="ECO:0000259" key="16">
    <source>
        <dbReference type="Pfam" id="PF20695"/>
    </source>
</evidence>
<comment type="catalytic activity">
    <reaction evidence="10">
        <text>(2E)-3-methyl-5-phosphooxypent-2-enoate + H(+) = isopentenyl phosphate + CO2</text>
        <dbReference type="Rhea" id="RHEA:78971"/>
        <dbReference type="ChEBI" id="CHEBI:15378"/>
        <dbReference type="ChEBI" id="CHEBI:16526"/>
        <dbReference type="ChEBI" id="CHEBI:65078"/>
        <dbReference type="ChEBI" id="CHEBI:229665"/>
        <dbReference type="EC" id="4.1.1.126"/>
    </reaction>
    <physiologicalReaction direction="left-to-right" evidence="10">
        <dbReference type="Rhea" id="RHEA:78972"/>
    </physiologicalReaction>
</comment>
<dbReference type="InterPro" id="IPR002830">
    <property type="entry name" value="UbiD"/>
</dbReference>
<comment type="cofactor">
    <cofactor evidence="14">
        <name>prenylated FMN</name>
        <dbReference type="ChEBI" id="CHEBI:87746"/>
    </cofactor>
</comment>
<dbReference type="Pfam" id="PF01977">
    <property type="entry name" value="UbiD"/>
    <property type="match status" value="1"/>
</dbReference>
<dbReference type="InterPro" id="IPR049381">
    <property type="entry name" value="UbiD-like_C"/>
</dbReference>
<keyword evidence="4" id="KW-0285">Flavoprotein</keyword>
<evidence type="ECO:0000313" key="18">
    <source>
        <dbReference type="EMBL" id="CEA13557.1"/>
    </source>
</evidence>
<dbReference type="EMBL" id="LN515531">
    <property type="protein sequence ID" value="CEA13557.1"/>
    <property type="molecule type" value="Genomic_DNA"/>
</dbReference>
<evidence type="ECO:0000256" key="9">
    <source>
        <dbReference type="ARBA" id="ARBA00023239"/>
    </source>
</evidence>
<keyword evidence="7" id="KW-0464">Manganese</keyword>
<evidence type="ECO:0000256" key="5">
    <source>
        <dbReference type="ARBA" id="ARBA00022643"/>
    </source>
</evidence>
<dbReference type="FunFam" id="3.40.1670.10:FF:000003">
    <property type="entry name" value="Phenolic acid decarboxylase"/>
    <property type="match status" value="1"/>
</dbReference>
<sequence>MREFLKTLEKDYDTIKIEEEVSVNLEAAEFMKKNPKDTIVMENIRESDIKVVSGLCNTREKIARALNTDIPGITQRIMEAISNPLPLGECKSVQDTFTVSEAADLSKLPILTYYPRDGGPYITSGVIIAKDPETGVRNASIHRMLVLGKDKLTARIVPRHLYTYHQRAEALDQPLELAIAIGLHPATLLATTTSVPINVDELEVANNFHQGKMNLVKCETVDIEVPECEILLEGRMMPHERAEEGPFVDLTDTYDVVRMEPVIELDRMHYRHDSMYHAIMPAGFEHKLLQGLPQEPRIFSSVQNTVPTVKNVALTEGGCCWLHAAVSIQKQTQGDGKNVIMAALAAHPSLKHCVVVDEDVDIFDAEDVEYAIATRVKGDEDIIIVPGARGSSLDPCAQSDGTTTKVGVDATKPLDKLEKFERVSFSN</sequence>
<evidence type="ECO:0000256" key="1">
    <source>
        <dbReference type="ARBA" id="ARBA00001936"/>
    </source>
</evidence>
<feature type="domain" description="3-octaprenyl-4-hydroxybenzoate carboxy-lyase-like N-terminal" evidence="16">
    <location>
        <begin position="5"/>
        <end position="81"/>
    </location>
</feature>
<accession>A0A090I8K8</accession>
<dbReference type="Gene3D" id="3.40.1670.10">
    <property type="entry name" value="UbiD C-terminal domain-like"/>
    <property type="match status" value="1"/>
</dbReference>
<dbReference type="GO" id="GO:0016831">
    <property type="term" value="F:carboxy-lyase activity"/>
    <property type="evidence" value="ECO:0007669"/>
    <property type="project" value="UniProtKB-KW"/>
</dbReference>
<dbReference type="KEGG" id="mfi:DSM1535_1220"/>
<gene>
    <name evidence="18" type="ORF">DSM1535_1220</name>
</gene>
<reference evidence="18" key="1">
    <citation type="submission" date="2014-08" db="EMBL/GenBank/DDBJ databases">
        <authorList>
            <person name="Wibberg D."/>
        </authorList>
    </citation>
    <scope>NUCLEOTIDE SEQUENCE</scope>
</reference>
<dbReference type="PANTHER" id="PTHR30108">
    <property type="entry name" value="3-OCTAPRENYL-4-HYDROXYBENZOATE CARBOXY-LYASE-RELATED"/>
    <property type="match status" value="1"/>
</dbReference>
<evidence type="ECO:0000256" key="2">
    <source>
        <dbReference type="ARBA" id="ARBA00005092"/>
    </source>
</evidence>
<dbReference type="InterPro" id="IPR048304">
    <property type="entry name" value="UbiD_Rift_dom"/>
</dbReference>
<dbReference type="GO" id="GO:0005737">
    <property type="term" value="C:cytoplasm"/>
    <property type="evidence" value="ECO:0007669"/>
    <property type="project" value="TreeGrafter"/>
</dbReference>
<evidence type="ECO:0000256" key="4">
    <source>
        <dbReference type="ARBA" id="ARBA00022630"/>
    </source>
</evidence>
<evidence type="ECO:0000256" key="7">
    <source>
        <dbReference type="ARBA" id="ARBA00023211"/>
    </source>
</evidence>
<comment type="cofactor">
    <cofactor evidence="1">
        <name>Mn(2+)</name>
        <dbReference type="ChEBI" id="CHEBI:29035"/>
    </cofactor>
</comment>
<dbReference type="NCBIfam" id="TIGR00148">
    <property type="entry name" value="UbiD family decarboxylase"/>
    <property type="match status" value="1"/>
</dbReference>
<evidence type="ECO:0000256" key="8">
    <source>
        <dbReference type="ARBA" id="ARBA00023229"/>
    </source>
</evidence>
<dbReference type="InterPro" id="IPR049383">
    <property type="entry name" value="UbiD-like_N"/>
</dbReference>
<keyword evidence="8" id="KW-0414">Isoprene biosynthesis</keyword>
<dbReference type="GO" id="GO:0008299">
    <property type="term" value="P:isoprenoid biosynthetic process"/>
    <property type="evidence" value="ECO:0007669"/>
    <property type="project" value="UniProtKB-KW"/>
</dbReference>
<dbReference type="SUPFAM" id="SSF50475">
    <property type="entry name" value="FMN-binding split barrel"/>
    <property type="match status" value="1"/>
</dbReference>
<dbReference type="Pfam" id="PF20696">
    <property type="entry name" value="UbiD_C"/>
    <property type="match status" value="1"/>
</dbReference>
<dbReference type="AlphaFoldDB" id="A0A090I8K8"/>
<feature type="domain" description="3-octaprenyl-4-hydroxybenzoate carboxy-lyase-like Rift-related" evidence="15">
    <location>
        <begin position="99"/>
        <end position="282"/>
    </location>
</feature>
<evidence type="ECO:0000259" key="17">
    <source>
        <dbReference type="Pfam" id="PF20696"/>
    </source>
</evidence>
<proteinExistence type="inferred from homology"/>
<feature type="domain" description="3-octaprenyl-4-hydroxybenzoate carboxy-lyase-like C-terminal" evidence="17">
    <location>
        <begin position="288"/>
        <end position="410"/>
    </location>
</feature>
<comment type="pathway">
    <text evidence="2">Isoprenoid biosynthesis; isopentenyl diphosphate biosynthesis via mevalonate pathway.</text>
</comment>
<organism evidence="18">
    <name type="scientific">Methanobacterium formicicum</name>
    <dbReference type="NCBI Taxonomy" id="2162"/>
    <lineage>
        <taxon>Archaea</taxon>
        <taxon>Methanobacteriati</taxon>
        <taxon>Methanobacteriota</taxon>
        <taxon>Methanomada group</taxon>
        <taxon>Methanobacteria</taxon>
        <taxon>Methanobacteriales</taxon>
        <taxon>Methanobacteriaceae</taxon>
        <taxon>Methanobacterium</taxon>
    </lineage>
</organism>
<comment type="function">
    <text evidence="11">Catalyzes the conversion of trans-anhydromevalonate 5-phosphate (tAHMP) into isopentenyl phosphate. Involved in the archaeal mevalonate (MVA) pathway, which provides fundamental precursors for isoprenoid biosynthesis, such as isopentenyl diphosphate (IPP) and dimethylallyl diphosphate (DMAPP).</text>
</comment>
<evidence type="ECO:0000256" key="6">
    <source>
        <dbReference type="ARBA" id="ARBA00022793"/>
    </source>
</evidence>
<dbReference type="Pfam" id="PF20695">
    <property type="entry name" value="UbiD_N"/>
    <property type="match status" value="1"/>
</dbReference>
<name>A0A090I8K8_METFO</name>
<evidence type="ECO:0000256" key="14">
    <source>
        <dbReference type="ARBA" id="ARBA00049936"/>
    </source>
</evidence>
<dbReference type="EC" id="4.1.1.126" evidence="12"/>
<evidence type="ECO:0000259" key="15">
    <source>
        <dbReference type="Pfam" id="PF01977"/>
    </source>
</evidence>